<dbReference type="GO" id="GO:0005524">
    <property type="term" value="F:ATP binding"/>
    <property type="evidence" value="ECO:0007669"/>
    <property type="project" value="UniProtKB-KW"/>
</dbReference>
<reference evidence="14 15" key="1">
    <citation type="submission" date="2013-06" db="EMBL/GenBank/DDBJ databases">
        <title>The Genome Sequence of Acinetobacter rudis CIP 110305.</title>
        <authorList>
            <consortium name="The Broad Institute Genome Sequencing Platform"/>
            <consortium name="The Broad Institute Genome Sequencing Center for Infectious Disease"/>
            <person name="Cerqueira G."/>
            <person name="Feldgarden M."/>
            <person name="Courvalin P."/>
            <person name="Perichon B."/>
            <person name="Grillot-Courvalin C."/>
            <person name="Clermont D."/>
            <person name="Rocha E."/>
            <person name="Yoon E.-J."/>
            <person name="Nemec A."/>
            <person name="Young S.K."/>
            <person name="Zeng Q."/>
            <person name="Gargeya S."/>
            <person name="Fitzgerald M."/>
            <person name="Abouelleil A."/>
            <person name="Alvarado L."/>
            <person name="Berlin A.M."/>
            <person name="Chapman S.B."/>
            <person name="Dewar J."/>
            <person name="Goldberg J."/>
            <person name="Griggs A."/>
            <person name="Gujja S."/>
            <person name="Hansen M."/>
            <person name="Howarth C."/>
            <person name="Imamovic A."/>
            <person name="Larimer J."/>
            <person name="McCowan C."/>
            <person name="Murphy C."/>
            <person name="Pearson M."/>
            <person name="Priest M."/>
            <person name="Roberts A."/>
            <person name="Saif S."/>
            <person name="Shea T."/>
            <person name="Sykes S."/>
            <person name="Wortman J."/>
            <person name="Nusbaum C."/>
            <person name="Birren B."/>
        </authorList>
    </citation>
    <scope>NUCLEOTIDE SEQUENCE [LARGE SCALE GENOMIC DNA]</scope>
    <source>
        <strain evidence="14 15">CIP 110305</strain>
    </source>
</reference>
<dbReference type="PATRIC" id="fig|421052.3.peg.2081"/>
<dbReference type="GO" id="GO:0046872">
    <property type="term" value="F:metal ion binding"/>
    <property type="evidence" value="ECO:0007669"/>
    <property type="project" value="UniProtKB-KW"/>
</dbReference>
<evidence type="ECO:0000256" key="8">
    <source>
        <dbReference type="ARBA" id="ARBA00023251"/>
    </source>
</evidence>
<dbReference type="Gene3D" id="3.90.1200.10">
    <property type="match status" value="1"/>
</dbReference>
<dbReference type="HOGENOM" id="CLU_073027_3_0_6"/>
<dbReference type="PANTHER" id="PTHR21310:SF41">
    <property type="entry name" value="3'-PHOSPHOTRANSFERASE, PUTATIVE-RELATED"/>
    <property type="match status" value="1"/>
</dbReference>
<dbReference type="GO" id="GO:0008910">
    <property type="term" value="F:kanamycin kinase activity"/>
    <property type="evidence" value="ECO:0007669"/>
    <property type="project" value="UniProtKB-EC"/>
</dbReference>
<accession>S3N4B0</accession>
<keyword evidence="7 10" id="KW-0067">ATP-binding</keyword>
<dbReference type="SMR" id="S3N4B0"/>
<gene>
    <name evidence="14" type="ORF">F945_02130</name>
</gene>
<feature type="binding site" evidence="12">
    <location>
        <position position="192"/>
    </location>
    <ligand>
        <name>Mg(2+)</name>
        <dbReference type="ChEBI" id="CHEBI:18420"/>
    </ligand>
</feature>
<dbReference type="RefSeq" id="WP_016656536.1">
    <property type="nucleotide sequence ID" value="NG_055649.1"/>
</dbReference>
<organism evidence="14 15">
    <name type="scientific">Acinetobacter rudis CIP 110305</name>
    <dbReference type="NCBI Taxonomy" id="421052"/>
    <lineage>
        <taxon>Bacteria</taxon>
        <taxon>Pseudomonadati</taxon>
        <taxon>Pseudomonadota</taxon>
        <taxon>Gammaproteobacteria</taxon>
        <taxon>Moraxellales</taxon>
        <taxon>Moraxellaceae</taxon>
        <taxon>Acinetobacter</taxon>
    </lineage>
</organism>
<feature type="binding site" evidence="12">
    <location>
        <position position="205"/>
    </location>
    <ligand>
        <name>Mg(2+)</name>
        <dbReference type="ChEBI" id="CHEBI:18420"/>
    </ligand>
</feature>
<dbReference type="OrthoDB" id="3806873at2"/>
<evidence type="ECO:0000313" key="14">
    <source>
        <dbReference type="EMBL" id="EPF73263.1"/>
    </source>
</evidence>
<keyword evidence="4 10" id="KW-0808">Transferase</keyword>
<comment type="similarity">
    <text evidence="1 10">Belongs to the aminoglycoside phosphotransferase family.</text>
</comment>
<comment type="catalytic activity">
    <reaction evidence="9">
        <text>kanamycin A + ATP = kanamycin 3'-phosphate + ADP + H(+)</text>
        <dbReference type="Rhea" id="RHEA:24256"/>
        <dbReference type="ChEBI" id="CHEBI:15378"/>
        <dbReference type="ChEBI" id="CHEBI:30616"/>
        <dbReference type="ChEBI" id="CHEBI:57909"/>
        <dbReference type="ChEBI" id="CHEBI:58214"/>
        <dbReference type="ChEBI" id="CHEBI:456216"/>
        <dbReference type="EC" id="2.7.1.95"/>
    </reaction>
</comment>
<evidence type="ECO:0000256" key="6">
    <source>
        <dbReference type="ARBA" id="ARBA00022777"/>
    </source>
</evidence>
<dbReference type="InterPro" id="IPR002575">
    <property type="entry name" value="Aminoglycoside_PTrfase"/>
</dbReference>
<dbReference type="PIRSF" id="PIRSF000706">
    <property type="entry name" value="Kanamycin_kin"/>
    <property type="match status" value="1"/>
</dbReference>
<dbReference type="CDD" id="cd05150">
    <property type="entry name" value="APH"/>
    <property type="match status" value="1"/>
</dbReference>
<proteinExistence type="inferred from homology"/>
<dbReference type="CARD" id="ARO:3004086">
    <property type="molecule name" value="APH(3')-VIIIb"/>
    <property type="mechanism identifier" value="ARO:0001004"/>
    <property type="mechanism name" value="antibiotic inactivation"/>
</dbReference>
<dbReference type="Pfam" id="PF01636">
    <property type="entry name" value="APH"/>
    <property type="match status" value="1"/>
</dbReference>
<evidence type="ECO:0000256" key="10">
    <source>
        <dbReference type="PIRNR" id="PIRNR000706"/>
    </source>
</evidence>
<evidence type="ECO:0000256" key="1">
    <source>
        <dbReference type="ARBA" id="ARBA00006219"/>
    </source>
</evidence>
<name>S3N4B0_9GAMM</name>
<comment type="caution">
    <text evidence="14">The sequence shown here is derived from an EMBL/GenBank/DDBJ whole genome shotgun (WGS) entry which is preliminary data.</text>
</comment>
<dbReference type="eggNOG" id="COG3231">
    <property type="taxonomic scope" value="Bacteria"/>
</dbReference>
<evidence type="ECO:0000313" key="15">
    <source>
        <dbReference type="Proteomes" id="UP000014568"/>
    </source>
</evidence>
<dbReference type="Gene3D" id="3.30.200.20">
    <property type="entry name" value="Phosphorylase Kinase, domain 1"/>
    <property type="match status" value="1"/>
</dbReference>
<keyword evidence="15" id="KW-1185">Reference proteome</keyword>
<dbReference type="GO" id="GO:0046677">
    <property type="term" value="P:response to antibiotic"/>
    <property type="evidence" value="ECO:0007669"/>
    <property type="project" value="UniProtKB-KW"/>
</dbReference>
<feature type="domain" description="Aminoglycoside phosphotransferase" evidence="13">
    <location>
        <begin position="22"/>
        <end position="244"/>
    </location>
</feature>
<evidence type="ECO:0000259" key="13">
    <source>
        <dbReference type="Pfam" id="PF01636"/>
    </source>
</evidence>
<dbReference type="InterPro" id="IPR051678">
    <property type="entry name" value="AGP_Transferase"/>
</dbReference>
<dbReference type="EMBL" id="ATGI01000028">
    <property type="protein sequence ID" value="EPF73263.1"/>
    <property type="molecule type" value="Genomic_DNA"/>
</dbReference>
<dbReference type="SUPFAM" id="SSF56112">
    <property type="entry name" value="Protein kinase-like (PK-like)"/>
    <property type="match status" value="1"/>
</dbReference>
<evidence type="ECO:0000256" key="11">
    <source>
        <dbReference type="PIRSR" id="PIRSR000706-1"/>
    </source>
</evidence>
<evidence type="ECO:0000256" key="12">
    <source>
        <dbReference type="PIRSR" id="PIRSR000706-2"/>
    </source>
</evidence>
<feature type="active site" description="Proton acceptor" evidence="11">
    <location>
        <position position="187"/>
    </location>
</feature>
<keyword evidence="5 10" id="KW-0547">Nucleotide-binding</keyword>
<dbReference type="Proteomes" id="UP000014568">
    <property type="component" value="Unassembled WGS sequence"/>
</dbReference>
<evidence type="ECO:0000256" key="9">
    <source>
        <dbReference type="ARBA" id="ARBA00048925"/>
    </source>
</evidence>
<evidence type="ECO:0000256" key="4">
    <source>
        <dbReference type="ARBA" id="ARBA00022679"/>
    </source>
</evidence>
<dbReference type="NCBIfam" id="NF033068">
    <property type="entry name" value="APH_3p"/>
    <property type="match status" value="1"/>
</dbReference>
<dbReference type="InterPro" id="IPR024165">
    <property type="entry name" value="Kan/Strep_kinase"/>
</dbReference>
<dbReference type="AlphaFoldDB" id="S3N4B0"/>
<dbReference type="PANTHER" id="PTHR21310">
    <property type="entry name" value="AMINOGLYCOSIDE PHOSPHOTRANSFERASE-RELATED-RELATED"/>
    <property type="match status" value="1"/>
</dbReference>
<evidence type="ECO:0000256" key="7">
    <source>
        <dbReference type="ARBA" id="ARBA00022840"/>
    </source>
</evidence>
<protein>
    <recommendedName>
        <fullName evidence="3">Aminoglycoside 3'-phosphotransferase</fullName>
        <ecNumber evidence="2">2.7.1.95</ecNumber>
    </recommendedName>
</protein>
<evidence type="ECO:0000256" key="2">
    <source>
        <dbReference type="ARBA" id="ARBA00012193"/>
    </source>
</evidence>
<keyword evidence="6 10" id="KW-0418">Kinase</keyword>
<keyword evidence="12" id="KW-0479">Metal-binding</keyword>
<keyword evidence="12" id="KW-0460">Magnesium</keyword>
<sequence length="259" mass="30158">MKLPQKIRNFIGNNRLIVNKVGQSPSDVYCFERNRETFFLKVSSVQYATTTYSVAREAQMMLWLADKINVPELVFSEIDQNFEYMLSKSIDAQPISDLSLAQSELIMLYQDVLSQLRSVPVQNCPFNSDINSRLQESQYFMEIGLLNQVDDENIDIELWGEHQSYLELWTELNNHRVKENLVFTHGDITDSNIFVDQSNKIYFLDLGRAGLADEFVDIAFVERCLREDGSEESAQKFLKQLSFDDLSKRQYFLKLDELN</sequence>
<evidence type="ECO:0000256" key="5">
    <source>
        <dbReference type="ARBA" id="ARBA00022741"/>
    </source>
</evidence>
<evidence type="ECO:0000256" key="3">
    <source>
        <dbReference type="ARBA" id="ARBA00017903"/>
    </source>
</evidence>
<dbReference type="InterPro" id="IPR011009">
    <property type="entry name" value="Kinase-like_dom_sf"/>
</dbReference>
<keyword evidence="8 10" id="KW-0046">Antibiotic resistance</keyword>
<dbReference type="EC" id="2.7.1.95" evidence="2"/>